<dbReference type="GO" id="GO:0016887">
    <property type="term" value="F:ATP hydrolysis activity"/>
    <property type="evidence" value="ECO:0007669"/>
    <property type="project" value="InterPro"/>
</dbReference>
<reference evidence="3" key="1">
    <citation type="submission" date="2020-05" db="EMBL/GenBank/DDBJ databases">
        <authorList>
            <person name="Chiriac C."/>
            <person name="Salcher M."/>
            <person name="Ghai R."/>
            <person name="Kavagutti S V."/>
        </authorList>
    </citation>
    <scope>NUCLEOTIDE SEQUENCE</scope>
</reference>
<comment type="similarity">
    <text evidence="1">Belongs to the AAA ATPase family. BCS1 subfamily.</text>
</comment>
<feature type="domain" description="AAA+ ATPase" evidence="2">
    <location>
        <begin position="221"/>
        <end position="344"/>
    </location>
</feature>
<sequence length="393" mass="44593">MMSPASPALRNRGDLASYLRSLSKTSVRRRRINRPKTGSRRTVRRHTWDANDNIFNLNKIMENEKIFLGVSDLDDLVISEMLKRRIDSGKKTVHRETTVLCNRAKWASWAETNFNDFLYMQGNSSNGFIIEEETLNYIKFDVNSNSTTVRAVGDEEFCNDMVEIIENNFNVVTSYIEWVYSSDGASCNVPLNRDRLPVAEMYPFLKGETLESYYDRYMESSANILLLIGPPGTGKTTFIRGLLAHTGSSAIVTYDAQILEKDGFFARFIEDESNIMVLEDSDAFLKSRNDGNTMMHRFLNVGDGLVTTKGKKMVFSTNLPSIRDIDSALVRPGRCFDIITFDTLTVSEANVLADKLGVTLPVKPRGKEMENYSIAEVFNQQTHKPKERKLGFI</sequence>
<accession>A0A6J7WTM9</accession>
<gene>
    <name evidence="3" type="ORF">UFOVP240_168</name>
</gene>
<evidence type="ECO:0000313" key="3">
    <source>
        <dbReference type="EMBL" id="CAB5221459.1"/>
    </source>
</evidence>
<dbReference type="InterPro" id="IPR003593">
    <property type="entry name" value="AAA+_ATPase"/>
</dbReference>
<protein>
    <submittedName>
        <fullName evidence="3">AAA domain containing protein</fullName>
    </submittedName>
</protein>
<dbReference type="Pfam" id="PF00004">
    <property type="entry name" value="AAA"/>
    <property type="match status" value="1"/>
</dbReference>
<name>A0A6J7WTM9_9CAUD</name>
<evidence type="ECO:0000256" key="1">
    <source>
        <dbReference type="ARBA" id="ARBA00007448"/>
    </source>
</evidence>
<dbReference type="Gene3D" id="3.40.50.300">
    <property type="entry name" value="P-loop containing nucleotide triphosphate hydrolases"/>
    <property type="match status" value="1"/>
</dbReference>
<evidence type="ECO:0000259" key="2">
    <source>
        <dbReference type="SMART" id="SM00382"/>
    </source>
</evidence>
<proteinExistence type="inferred from homology"/>
<dbReference type="InterPro" id="IPR003959">
    <property type="entry name" value="ATPase_AAA_core"/>
</dbReference>
<dbReference type="InterPro" id="IPR027417">
    <property type="entry name" value="P-loop_NTPase"/>
</dbReference>
<organism evidence="3">
    <name type="scientific">uncultured Caudovirales phage</name>
    <dbReference type="NCBI Taxonomy" id="2100421"/>
    <lineage>
        <taxon>Viruses</taxon>
        <taxon>Duplodnaviria</taxon>
        <taxon>Heunggongvirae</taxon>
        <taxon>Uroviricota</taxon>
        <taxon>Caudoviricetes</taxon>
        <taxon>Peduoviridae</taxon>
        <taxon>Maltschvirus</taxon>
        <taxon>Maltschvirus maltsch</taxon>
    </lineage>
</organism>
<dbReference type="EMBL" id="LR798293">
    <property type="protein sequence ID" value="CAB5221459.1"/>
    <property type="molecule type" value="Genomic_DNA"/>
</dbReference>
<dbReference type="GO" id="GO:0005524">
    <property type="term" value="F:ATP binding"/>
    <property type="evidence" value="ECO:0007669"/>
    <property type="project" value="InterPro"/>
</dbReference>
<dbReference type="InterPro" id="IPR050747">
    <property type="entry name" value="Mitochondrial_chaperone_BCS1"/>
</dbReference>
<dbReference type="PANTHER" id="PTHR23070">
    <property type="entry name" value="BCS1 AAA-TYPE ATPASE"/>
    <property type="match status" value="1"/>
</dbReference>
<dbReference type="SUPFAM" id="SSF52540">
    <property type="entry name" value="P-loop containing nucleoside triphosphate hydrolases"/>
    <property type="match status" value="1"/>
</dbReference>
<dbReference type="SMART" id="SM00382">
    <property type="entry name" value="AAA"/>
    <property type="match status" value="1"/>
</dbReference>